<feature type="compositionally biased region" description="Low complexity" evidence="1">
    <location>
        <begin position="225"/>
        <end position="236"/>
    </location>
</feature>
<dbReference type="GeneID" id="19171684"/>
<evidence type="ECO:0000313" key="4">
    <source>
        <dbReference type="Proteomes" id="UP000019478"/>
    </source>
</evidence>
<dbReference type="OrthoDB" id="4156344at2759"/>
<dbReference type="EMBL" id="AMGY01000006">
    <property type="protein sequence ID" value="EXJ81296.1"/>
    <property type="molecule type" value="Genomic_DNA"/>
</dbReference>
<dbReference type="Proteomes" id="UP000019478">
    <property type="component" value="Unassembled WGS sequence"/>
</dbReference>
<feature type="region of interest" description="Disordered" evidence="1">
    <location>
        <begin position="216"/>
        <end position="239"/>
    </location>
</feature>
<protein>
    <submittedName>
        <fullName evidence="3">Uncharacterized protein</fullName>
    </submittedName>
</protein>
<keyword evidence="4" id="KW-1185">Reference proteome</keyword>
<sequence length="263" mass="26787">MRSLSILAIGISAYRAMAQTATFDGMTWDPVTVGQVWPIHWTVGDGSPVDLILGNTSWNSAVFTAQPANPPEFNWTVTVPDGFVAGNYGLVLIQSDGMDYSPLFSIAFSAAASSTTPSAMPSTTPAPTPMPNATLVSASAEPTVTVTYWDHECGCTKTSAVSAATATNLPGTQYTWWDDSCGCTKTAMAPVPTVAPGCNGSGSGCSNYTAPAAGTNVPPAPPSSMAPAASTTTSTPYTGQASRQMSSGVAIVGLFVVAAALLA</sequence>
<evidence type="ECO:0000313" key="3">
    <source>
        <dbReference type="EMBL" id="EXJ81296.1"/>
    </source>
</evidence>
<feature type="chain" id="PRO_5004932292" evidence="2">
    <location>
        <begin position="19"/>
        <end position="263"/>
    </location>
</feature>
<feature type="signal peptide" evidence="2">
    <location>
        <begin position="1"/>
        <end position="18"/>
    </location>
</feature>
<keyword evidence="2" id="KW-0732">Signal</keyword>
<evidence type="ECO:0000256" key="2">
    <source>
        <dbReference type="SAM" id="SignalP"/>
    </source>
</evidence>
<proteinExistence type="predicted"/>
<accession>W9XWB6</accession>
<reference evidence="3 4" key="1">
    <citation type="submission" date="2013-03" db="EMBL/GenBank/DDBJ databases">
        <title>The Genome Sequence of Capronia epimyces CBS 606.96.</title>
        <authorList>
            <consortium name="The Broad Institute Genomics Platform"/>
            <person name="Cuomo C."/>
            <person name="de Hoog S."/>
            <person name="Gorbushina A."/>
            <person name="Walker B."/>
            <person name="Young S.K."/>
            <person name="Zeng Q."/>
            <person name="Gargeya S."/>
            <person name="Fitzgerald M."/>
            <person name="Haas B."/>
            <person name="Abouelleil A."/>
            <person name="Allen A.W."/>
            <person name="Alvarado L."/>
            <person name="Arachchi H.M."/>
            <person name="Berlin A.M."/>
            <person name="Chapman S.B."/>
            <person name="Gainer-Dewar J."/>
            <person name="Goldberg J."/>
            <person name="Griggs A."/>
            <person name="Gujja S."/>
            <person name="Hansen M."/>
            <person name="Howarth C."/>
            <person name="Imamovic A."/>
            <person name="Ireland A."/>
            <person name="Larimer J."/>
            <person name="McCowan C."/>
            <person name="Murphy C."/>
            <person name="Pearson M."/>
            <person name="Poon T.W."/>
            <person name="Priest M."/>
            <person name="Roberts A."/>
            <person name="Saif S."/>
            <person name="Shea T."/>
            <person name="Sisk P."/>
            <person name="Sykes S."/>
            <person name="Wortman J."/>
            <person name="Nusbaum C."/>
            <person name="Birren B."/>
        </authorList>
    </citation>
    <scope>NUCLEOTIDE SEQUENCE [LARGE SCALE GENOMIC DNA]</scope>
    <source>
        <strain evidence="3 4">CBS 606.96</strain>
    </source>
</reference>
<dbReference type="AlphaFoldDB" id="W9XWB6"/>
<dbReference type="eggNOG" id="ENOG502RPBT">
    <property type="taxonomic scope" value="Eukaryota"/>
</dbReference>
<organism evidence="3 4">
    <name type="scientific">Capronia epimyces CBS 606.96</name>
    <dbReference type="NCBI Taxonomy" id="1182542"/>
    <lineage>
        <taxon>Eukaryota</taxon>
        <taxon>Fungi</taxon>
        <taxon>Dikarya</taxon>
        <taxon>Ascomycota</taxon>
        <taxon>Pezizomycotina</taxon>
        <taxon>Eurotiomycetes</taxon>
        <taxon>Chaetothyriomycetidae</taxon>
        <taxon>Chaetothyriales</taxon>
        <taxon>Herpotrichiellaceae</taxon>
        <taxon>Capronia</taxon>
    </lineage>
</organism>
<dbReference type="HOGENOM" id="CLU_1057673_0_0_1"/>
<evidence type="ECO:0000256" key="1">
    <source>
        <dbReference type="SAM" id="MobiDB-lite"/>
    </source>
</evidence>
<comment type="caution">
    <text evidence="3">The sequence shown here is derived from an EMBL/GenBank/DDBJ whole genome shotgun (WGS) entry which is preliminary data.</text>
</comment>
<gene>
    <name evidence="3" type="ORF">A1O3_07586</name>
</gene>
<dbReference type="RefSeq" id="XP_007735884.1">
    <property type="nucleotide sequence ID" value="XM_007737694.1"/>
</dbReference>
<name>W9XWB6_9EURO</name>